<name>A0A371FJ56_MUCPR</name>
<keyword evidence="3" id="KW-1185">Reference proteome</keyword>
<dbReference type="OrthoDB" id="1750639at2759"/>
<comment type="caution">
    <text evidence="2">The sequence shown here is derived from an EMBL/GenBank/DDBJ whole genome shotgun (WGS) entry which is preliminary data.</text>
</comment>
<sequence>MAEDKVITLRPNEFPNLIWENLIETYSMKNDSVACYDIESKIFNSIETYSMKKDFATCYDIESKIFNCREGTLSVTEYYETLNELWIELDQYQELKMCKADSIAYNEFLERVRRSFPLCLSEETRRSVMLDKGNSNIGSAMVIGKGLTKRSTSEGKPFIKRHTKDTCYKRYGKEKVLEQIDVNKGSTQIWMNQTTSDKENVVEHPSTLQLDQDIQAFIPQSIWILDSGAIDHMTLFPSYFTSYLKVSKRQLITVANRDYVPIAGSGNVQLHSPLSLHNELTTRRMIGVAKDQFMHDPREKHLQAVESVATQPTTVLAMAWMDGTRVPFKEEIGITGVVTCIFMRNTRKPFGWIRKI</sequence>
<feature type="non-terminal residue" evidence="2">
    <location>
        <position position="1"/>
    </location>
</feature>
<dbReference type="AlphaFoldDB" id="A0A371FJ56"/>
<dbReference type="Pfam" id="PF22936">
    <property type="entry name" value="Pol_BBD"/>
    <property type="match status" value="1"/>
</dbReference>
<accession>A0A371FJ56</accession>
<reference evidence="2" key="1">
    <citation type="submission" date="2018-05" db="EMBL/GenBank/DDBJ databases">
        <title>Draft genome of Mucuna pruriens seed.</title>
        <authorList>
            <person name="Nnadi N.E."/>
            <person name="Vos R."/>
            <person name="Hasami M.H."/>
            <person name="Devisetty U.K."/>
            <person name="Aguiy J.C."/>
        </authorList>
    </citation>
    <scope>NUCLEOTIDE SEQUENCE [LARGE SCALE GENOMIC DNA]</scope>
    <source>
        <strain evidence="2">JCA_2017</strain>
    </source>
</reference>
<organism evidence="2 3">
    <name type="scientific">Mucuna pruriens</name>
    <name type="common">Velvet bean</name>
    <name type="synonym">Dolichos pruriens</name>
    <dbReference type="NCBI Taxonomy" id="157652"/>
    <lineage>
        <taxon>Eukaryota</taxon>
        <taxon>Viridiplantae</taxon>
        <taxon>Streptophyta</taxon>
        <taxon>Embryophyta</taxon>
        <taxon>Tracheophyta</taxon>
        <taxon>Spermatophyta</taxon>
        <taxon>Magnoliopsida</taxon>
        <taxon>eudicotyledons</taxon>
        <taxon>Gunneridae</taxon>
        <taxon>Pentapetalae</taxon>
        <taxon>rosids</taxon>
        <taxon>fabids</taxon>
        <taxon>Fabales</taxon>
        <taxon>Fabaceae</taxon>
        <taxon>Papilionoideae</taxon>
        <taxon>50 kb inversion clade</taxon>
        <taxon>NPAAA clade</taxon>
        <taxon>indigoferoid/millettioid clade</taxon>
        <taxon>Phaseoleae</taxon>
        <taxon>Mucuna</taxon>
    </lineage>
</organism>
<dbReference type="Proteomes" id="UP000257109">
    <property type="component" value="Unassembled WGS sequence"/>
</dbReference>
<evidence type="ECO:0000313" key="3">
    <source>
        <dbReference type="Proteomes" id="UP000257109"/>
    </source>
</evidence>
<feature type="domain" description="Retrovirus-related Pol polyprotein from transposon TNT 1-94-like beta-barrel" evidence="1">
    <location>
        <begin position="223"/>
        <end position="272"/>
    </location>
</feature>
<dbReference type="EMBL" id="QJKJ01008914">
    <property type="protein sequence ID" value="RDX78270.1"/>
    <property type="molecule type" value="Genomic_DNA"/>
</dbReference>
<gene>
    <name evidence="2" type="ORF">CR513_41475</name>
</gene>
<evidence type="ECO:0000259" key="1">
    <source>
        <dbReference type="Pfam" id="PF22936"/>
    </source>
</evidence>
<protein>
    <recommendedName>
        <fullName evidence="1">Retrovirus-related Pol polyprotein from transposon TNT 1-94-like beta-barrel domain-containing protein</fullName>
    </recommendedName>
</protein>
<evidence type="ECO:0000313" key="2">
    <source>
        <dbReference type="EMBL" id="RDX78270.1"/>
    </source>
</evidence>
<proteinExistence type="predicted"/>
<dbReference type="InterPro" id="IPR054722">
    <property type="entry name" value="PolX-like_BBD"/>
</dbReference>